<proteinExistence type="predicted"/>
<evidence type="ECO:0000256" key="1">
    <source>
        <dbReference type="SAM" id="Phobius"/>
    </source>
</evidence>
<dbReference type="HOGENOM" id="CLU_1283579_0_0_1"/>
<keyword evidence="3" id="KW-1185">Reference proteome</keyword>
<gene>
    <name evidence="2" type="ORF">NAPIS_ORF00867</name>
</gene>
<organism evidence="2 3">
    <name type="scientific">Vairimorpha apis BRL 01</name>
    <dbReference type="NCBI Taxonomy" id="1037528"/>
    <lineage>
        <taxon>Eukaryota</taxon>
        <taxon>Fungi</taxon>
        <taxon>Fungi incertae sedis</taxon>
        <taxon>Microsporidia</taxon>
        <taxon>Nosematidae</taxon>
        <taxon>Vairimorpha</taxon>
    </lineage>
</organism>
<keyword evidence="1" id="KW-0812">Transmembrane</keyword>
<dbReference type="VEuPathDB" id="MicrosporidiaDB:NAPIS_ORF00867"/>
<protein>
    <submittedName>
        <fullName evidence="2">Uncharacterized protein</fullName>
    </submittedName>
</protein>
<keyword evidence="1" id="KW-1133">Transmembrane helix</keyword>
<dbReference type="Proteomes" id="UP000053780">
    <property type="component" value="Unassembled WGS sequence"/>
</dbReference>
<reference evidence="2 3" key="1">
    <citation type="journal article" date="2013" name="BMC Genomics">
        <title>Genome sequencing and comparative genomics of honey bee microsporidia, Nosema apis reveal novel insights into host-parasite interactions.</title>
        <authorList>
            <person name="Chen Yp."/>
            <person name="Pettis J.S."/>
            <person name="Zhao Y."/>
            <person name="Liu X."/>
            <person name="Tallon L.J."/>
            <person name="Sadzewicz L.D."/>
            <person name="Li R."/>
            <person name="Zheng H."/>
            <person name="Huang S."/>
            <person name="Zhang X."/>
            <person name="Hamilton M.C."/>
            <person name="Pernal S.F."/>
            <person name="Melathopoulos A.P."/>
            <person name="Yan X."/>
            <person name="Evans J.D."/>
        </authorList>
    </citation>
    <scope>NUCLEOTIDE SEQUENCE [LARGE SCALE GENOMIC DNA]</scope>
    <source>
        <strain evidence="2 3">BRL 01</strain>
    </source>
</reference>
<sequence length="215" mass="25555">MGISNKIHFKFIFYIEFLKIILSKAFSILELMIFNLIKVSFKIYRIVEKVLMELNTFEGNKYEGSGIYKEYGFCGAFDDVYEYSNESKYNYECNYKECEYSKKFNYYKGYEYSKGCEINKEQQFKDNIYNKKCDYKDNNCNKKCKFKDNNYSNGCNYKECKFSKNLILIKNMIILNVIMKPVKVSMNLTIIVSLINTRSFIKYSSTNIMINLSSI</sequence>
<dbReference type="EMBL" id="KE647124">
    <property type="protein sequence ID" value="EQB61560.1"/>
    <property type="molecule type" value="Genomic_DNA"/>
</dbReference>
<keyword evidence="1" id="KW-0472">Membrane</keyword>
<name>T0MKP2_9MICR</name>
<evidence type="ECO:0000313" key="2">
    <source>
        <dbReference type="EMBL" id="EQB61560.1"/>
    </source>
</evidence>
<evidence type="ECO:0000313" key="3">
    <source>
        <dbReference type="Proteomes" id="UP000053780"/>
    </source>
</evidence>
<dbReference type="AlphaFoldDB" id="T0MKP2"/>
<accession>T0MKP2</accession>
<feature type="transmembrane region" description="Helical" evidence="1">
    <location>
        <begin position="12"/>
        <end position="37"/>
    </location>
</feature>